<feature type="chain" id="PRO_5041449266" evidence="11">
    <location>
        <begin position="23"/>
        <end position="292"/>
    </location>
</feature>
<evidence type="ECO:0000256" key="1">
    <source>
        <dbReference type="ARBA" id="ARBA00004651"/>
    </source>
</evidence>
<reference evidence="12" key="2">
    <citation type="submission" date="2023-03" db="EMBL/GenBank/DDBJ databases">
        <authorList>
            <person name="Inwood S.N."/>
            <person name="Skelly J.G."/>
            <person name="Guhlin J."/>
            <person name="Harrop T.W.R."/>
            <person name="Goldson S.G."/>
            <person name="Dearden P.K."/>
        </authorList>
    </citation>
    <scope>NUCLEOTIDE SEQUENCE</scope>
    <source>
        <strain evidence="12">Lincoln</strain>
        <tissue evidence="12">Whole body</tissue>
    </source>
</reference>
<dbReference type="GO" id="GO:0007165">
    <property type="term" value="P:signal transduction"/>
    <property type="evidence" value="ECO:0007669"/>
    <property type="project" value="UniProtKB-KW"/>
</dbReference>
<evidence type="ECO:0000256" key="3">
    <source>
        <dbReference type="ARBA" id="ARBA00022606"/>
    </source>
</evidence>
<accession>A0AA39C566</accession>
<evidence type="ECO:0000256" key="4">
    <source>
        <dbReference type="ARBA" id="ARBA00022692"/>
    </source>
</evidence>
<dbReference type="InterPro" id="IPR004117">
    <property type="entry name" value="7tm6_olfct_rcpt"/>
</dbReference>
<keyword evidence="7 10" id="KW-0472">Membrane</keyword>
<keyword evidence="9" id="KW-0807">Transducer</keyword>
<reference evidence="12" key="1">
    <citation type="journal article" date="2023" name="bioRxiv">
        <title>Scaffold-level genome assemblies of two parasitoid biocontrol wasps reveal the parthenogenesis mechanism and an associated novel virus.</title>
        <authorList>
            <person name="Inwood S."/>
            <person name="Skelly J."/>
            <person name="Guhlin J."/>
            <person name="Harrop T."/>
            <person name="Goldson S."/>
            <person name="Dearden P."/>
        </authorList>
    </citation>
    <scope>NUCLEOTIDE SEQUENCE</scope>
    <source>
        <strain evidence="12">Lincoln</strain>
        <tissue evidence="12">Whole body</tissue>
    </source>
</reference>
<keyword evidence="8" id="KW-0675">Receptor</keyword>
<dbReference type="GO" id="GO:0005886">
    <property type="term" value="C:plasma membrane"/>
    <property type="evidence" value="ECO:0007669"/>
    <property type="project" value="UniProtKB-SubCell"/>
</dbReference>
<evidence type="ECO:0000256" key="2">
    <source>
        <dbReference type="ARBA" id="ARBA00022475"/>
    </source>
</evidence>
<keyword evidence="4 10" id="KW-0812">Transmembrane</keyword>
<evidence type="ECO:0000256" key="10">
    <source>
        <dbReference type="SAM" id="Phobius"/>
    </source>
</evidence>
<evidence type="ECO:0000313" key="12">
    <source>
        <dbReference type="EMBL" id="KAK0158028.1"/>
    </source>
</evidence>
<evidence type="ECO:0000313" key="13">
    <source>
        <dbReference type="Proteomes" id="UP001168972"/>
    </source>
</evidence>
<protein>
    <submittedName>
        <fullName evidence="12">Uncharacterized protein</fullName>
    </submittedName>
</protein>
<feature type="signal peptide" evidence="11">
    <location>
        <begin position="1"/>
        <end position="22"/>
    </location>
</feature>
<sequence length="292" mass="33239">SNIKNLLVVISVSSALVSQTISIVKTICMLICRDDLLELLKLSDKYFNSLKDNPRSTELFRNFSTFWYLLWILLGTGFLVCSTGTIPPIIYFIVDKLRHIKRHHYPLPINVAYPWLPRIEGIYYVLHWMQQTYIGIIPVILTCSVEATFSLLVFRMISELRDMSYHIGHLDKSSDQDSIVRNCTNQYVALLKYRDAIQNIFGPIILQMFISNAIQLCAGVFVLSELTPNALHITFFTAYVVTKGAQTCLCAFAGSQLITETTDDFGFDSTQSKAYESSSLSFYGYLTQHFSI</sequence>
<dbReference type="PANTHER" id="PTHR21137:SF35">
    <property type="entry name" value="ODORANT RECEPTOR 19A-RELATED"/>
    <property type="match status" value="1"/>
</dbReference>
<dbReference type="GO" id="GO:0004984">
    <property type="term" value="F:olfactory receptor activity"/>
    <property type="evidence" value="ECO:0007669"/>
    <property type="project" value="InterPro"/>
</dbReference>
<dbReference type="PANTHER" id="PTHR21137">
    <property type="entry name" value="ODORANT RECEPTOR"/>
    <property type="match status" value="1"/>
</dbReference>
<evidence type="ECO:0000256" key="5">
    <source>
        <dbReference type="ARBA" id="ARBA00022725"/>
    </source>
</evidence>
<proteinExistence type="predicted"/>
<keyword evidence="5" id="KW-0552">Olfaction</keyword>
<feature type="non-terminal residue" evidence="12">
    <location>
        <position position="1"/>
    </location>
</feature>
<comment type="subcellular location">
    <subcellularLocation>
        <location evidence="1">Cell membrane</location>
        <topology evidence="1">Multi-pass membrane protein</topology>
    </subcellularLocation>
</comment>
<gene>
    <name evidence="12" type="ORF">PV327_011259</name>
</gene>
<dbReference type="AlphaFoldDB" id="A0AA39C566"/>
<dbReference type="Proteomes" id="UP001168972">
    <property type="component" value="Unassembled WGS sequence"/>
</dbReference>
<organism evidence="12 13">
    <name type="scientific">Microctonus hyperodae</name>
    <name type="common">Parasitoid wasp</name>
    <dbReference type="NCBI Taxonomy" id="165561"/>
    <lineage>
        <taxon>Eukaryota</taxon>
        <taxon>Metazoa</taxon>
        <taxon>Ecdysozoa</taxon>
        <taxon>Arthropoda</taxon>
        <taxon>Hexapoda</taxon>
        <taxon>Insecta</taxon>
        <taxon>Pterygota</taxon>
        <taxon>Neoptera</taxon>
        <taxon>Endopterygota</taxon>
        <taxon>Hymenoptera</taxon>
        <taxon>Apocrita</taxon>
        <taxon>Ichneumonoidea</taxon>
        <taxon>Braconidae</taxon>
        <taxon>Euphorinae</taxon>
        <taxon>Microctonus</taxon>
    </lineage>
</organism>
<keyword evidence="6 10" id="KW-1133">Transmembrane helix</keyword>
<evidence type="ECO:0000256" key="8">
    <source>
        <dbReference type="ARBA" id="ARBA00023170"/>
    </source>
</evidence>
<evidence type="ECO:0000256" key="9">
    <source>
        <dbReference type="ARBA" id="ARBA00023224"/>
    </source>
</evidence>
<name>A0AA39C566_MICHY</name>
<feature type="non-terminal residue" evidence="12">
    <location>
        <position position="292"/>
    </location>
</feature>
<keyword evidence="13" id="KW-1185">Reference proteome</keyword>
<dbReference type="Pfam" id="PF02949">
    <property type="entry name" value="7tm_6"/>
    <property type="match status" value="1"/>
</dbReference>
<keyword evidence="2" id="KW-1003">Cell membrane</keyword>
<feature type="transmembrane region" description="Helical" evidence="10">
    <location>
        <begin position="66"/>
        <end position="93"/>
    </location>
</feature>
<evidence type="ECO:0000256" key="11">
    <source>
        <dbReference type="SAM" id="SignalP"/>
    </source>
</evidence>
<comment type="caution">
    <text evidence="12">The sequence shown here is derived from an EMBL/GenBank/DDBJ whole genome shotgun (WGS) entry which is preliminary data.</text>
</comment>
<dbReference type="GO" id="GO:0005549">
    <property type="term" value="F:odorant binding"/>
    <property type="evidence" value="ECO:0007669"/>
    <property type="project" value="InterPro"/>
</dbReference>
<dbReference type="EMBL" id="JAQQBR010002084">
    <property type="protein sequence ID" value="KAK0158028.1"/>
    <property type="molecule type" value="Genomic_DNA"/>
</dbReference>
<keyword evidence="11" id="KW-0732">Signal</keyword>
<feature type="transmembrane region" description="Helical" evidence="10">
    <location>
        <begin position="132"/>
        <end position="154"/>
    </location>
</feature>
<keyword evidence="3" id="KW-0716">Sensory transduction</keyword>
<evidence type="ECO:0000256" key="7">
    <source>
        <dbReference type="ARBA" id="ARBA00023136"/>
    </source>
</evidence>
<evidence type="ECO:0000256" key="6">
    <source>
        <dbReference type="ARBA" id="ARBA00022989"/>
    </source>
</evidence>